<reference evidence="2" key="1">
    <citation type="submission" date="2016-11" db="UniProtKB">
        <authorList>
            <consortium name="WormBaseParasite"/>
        </authorList>
    </citation>
    <scope>IDENTIFICATION</scope>
    <source>
        <strain evidence="2">KR3021</strain>
    </source>
</reference>
<name>A0AC35UGD3_9BILA</name>
<protein>
    <submittedName>
        <fullName evidence="2">MADF domain-containing protein</fullName>
    </submittedName>
</protein>
<dbReference type="Proteomes" id="UP000095286">
    <property type="component" value="Unplaced"/>
</dbReference>
<organism evidence="1 2">
    <name type="scientific">Rhabditophanes sp. KR3021</name>
    <dbReference type="NCBI Taxonomy" id="114890"/>
    <lineage>
        <taxon>Eukaryota</taxon>
        <taxon>Metazoa</taxon>
        <taxon>Ecdysozoa</taxon>
        <taxon>Nematoda</taxon>
        <taxon>Chromadorea</taxon>
        <taxon>Rhabditida</taxon>
        <taxon>Tylenchina</taxon>
        <taxon>Panagrolaimomorpha</taxon>
        <taxon>Strongyloidoidea</taxon>
        <taxon>Alloionematidae</taxon>
        <taxon>Rhabditophanes</taxon>
    </lineage>
</organism>
<evidence type="ECO:0000313" key="1">
    <source>
        <dbReference type="Proteomes" id="UP000095286"/>
    </source>
</evidence>
<proteinExistence type="predicted"/>
<dbReference type="WBParaSite" id="RSKR_0001109500.1">
    <property type="protein sequence ID" value="RSKR_0001109500.1"/>
    <property type="gene ID" value="RSKR_0001109500"/>
</dbReference>
<sequence length="368" mass="43732">MTSLADEELFVTGLIEVVKQNACLYDSQDKKYRSSEYKIQLWVRILEKMKSIDPTFDGDSRTLHSKWKQLRDKYGKERKKAKLRGVLPSWQYYKHLHFLNPFMTEREAVKPGSCQKHEVQQAADHDPMFYQKIIEEVKKHPCLYDSKNPAYRQSSQRMVVWANIISNLQFPGNVQDMYKQWKKIRDRFVREKRRRRMMSPNMRNGPVWPLYKYMTWMETYVEERQDQKLKKELDELEEMMDVQGEFLVDDYQSYSNEMQVNNDMIVVDPHEGEELMNGVHTNYFSPSISPNYQYEQHQNGNLQQNHINGHVDEVSEGIPNKVNVPKALMDGDISYAISVIMDLNSLNNEAKHYAKQKILEVFNDRYTT</sequence>
<accession>A0AC35UGD3</accession>
<evidence type="ECO:0000313" key="2">
    <source>
        <dbReference type="WBParaSite" id="RSKR_0001109500.1"/>
    </source>
</evidence>